<dbReference type="Gene3D" id="3.40.50.2300">
    <property type="match status" value="2"/>
</dbReference>
<feature type="domain" description="HTH gntR-type" evidence="4">
    <location>
        <begin position="3"/>
        <end position="71"/>
    </location>
</feature>
<dbReference type="EMBL" id="CP036150">
    <property type="protein sequence ID" value="QEN06727.1"/>
    <property type="molecule type" value="Genomic_DNA"/>
</dbReference>
<dbReference type="PANTHER" id="PTHR30146:SF109">
    <property type="entry name" value="HTH-TYPE TRANSCRIPTIONAL REGULATOR GALS"/>
    <property type="match status" value="1"/>
</dbReference>
<keyword evidence="1" id="KW-0805">Transcription regulation</keyword>
<dbReference type="CDD" id="cd06267">
    <property type="entry name" value="PBP1_LacI_sugar_binding-like"/>
    <property type="match status" value="1"/>
</dbReference>
<organism evidence="5 6">
    <name type="scientific">Oceanispirochaeta crateris</name>
    <dbReference type="NCBI Taxonomy" id="2518645"/>
    <lineage>
        <taxon>Bacteria</taxon>
        <taxon>Pseudomonadati</taxon>
        <taxon>Spirochaetota</taxon>
        <taxon>Spirochaetia</taxon>
        <taxon>Spirochaetales</taxon>
        <taxon>Spirochaetaceae</taxon>
        <taxon>Oceanispirochaeta</taxon>
    </lineage>
</organism>
<dbReference type="Pfam" id="PF00392">
    <property type="entry name" value="GntR"/>
    <property type="match status" value="1"/>
</dbReference>
<dbReference type="SUPFAM" id="SSF46785">
    <property type="entry name" value="Winged helix' DNA-binding domain"/>
    <property type="match status" value="1"/>
</dbReference>
<dbReference type="Gene3D" id="1.10.10.10">
    <property type="entry name" value="Winged helix-like DNA-binding domain superfamily/Winged helix DNA-binding domain"/>
    <property type="match status" value="1"/>
</dbReference>
<dbReference type="InterPro" id="IPR000524">
    <property type="entry name" value="Tscrpt_reg_HTH_GntR"/>
</dbReference>
<dbReference type="PANTHER" id="PTHR30146">
    <property type="entry name" value="LACI-RELATED TRANSCRIPTIONAL REPRESSOR"/>
    <property type="match status" value="1"/>
</dbReference>
<evidence type="ECO:0000256" key="3">
    <source>
        <dbReference type="ARBA" id="ARBA00023163"/>
    </source>
</evidence>
<name>A0A5C1QGX6_9SPIO</name>
<dbReference type="GO" id="GO:0003700">
    <property type="term" value="F:DNA-binding transcription factor activity"/>
    <property type="evidence" value="ECO:0007669"/>
    <property type="project" value="InterPro"/>
</dbReference>
<keyword evidence="2" id="KW-0238">DNA-binding</keyword>
<sequence>MAHFKYQIVYESILDEIRSGKIKPGEKLSDIDDLKEMHKTSSITINRALNELQINGYIERIKGTGSFVSHKNDKNEVHVETASQFSGQFISCIIPFDSNHNSFLQGVEQVSRQRNLMFTIHNSQFSAKLERDILCDVRRKGAAGIIIYPVSDTENLDLYTKMLQDDYPFVVIDRKLKSLEHSFVSSSNTKSFYDITEYLINKNHRKIGFIAGKMTLSSTSERFQGYCRALSDAGIEVDKRLVKENFFVQTSQPNGAEIQKLIKQLISSPLNITALACANDFIASMIIQQSTALGIKIPQDLSITGFDNLDFTPYLNPPLTTISHPFIDIGKEAADLLADMIQNQRIVIKTARFPALIIERESVSCLK</sequence>
<evidence type="ECO:0000313" key="6">
    <source>
        <dbReference type="Proteomes" id="UP000324209"/>
    </source>
</evidence>
<dbReference type="OrthoDB" id="9815017at2"/>
<dbReference type="RefSeq" id="WP_149484810.1">
    <property type="nucleotide sequence ID" value="NZ_CP036150.1"/>
</dbReference>
<dbReference type="SMART" id="SM00345">
    <property type="entry name" value="HTH_GNTR"/>
    <property type="match status" value="1"/>
</dbReference>
<dbReference type="InterPro" id="IPR046335">
    <property type="entry name" value="LacI/GalR-like_sensor"/>
</dbReference>
<dbReference type="AlphaFoldDB" id="A0A5C1QGX6"/>
<dbReference type="Proteomes" id="UP000324209">
    <property type="component" value="Chromosome"/>
</dbReference>
<evidence type="ECO:0000313" key="5">
    <source>
        <dbReference type="EMBL" id="QEN06727.1"/>
    </source>
</evidence>
<keyword evidence="6" id="KW-1185">Reference proteome</keyword>
<dbReference type="PROSITE" id="PS50949">
    <property type="entry name" value="HTH_GNTR"/>
    <property type="match status" value="1"/>
</dbReference>
<evidence type="ECO:0000256" key="1">
    <source>
        <dbReference type="ARBA" id="ARBA00023015"/>
    </source>
</evidence>
<accession>A0A5C1QGX6</accession>
<dbReference type="InterPro" id="IPR036390">
    <property type="entry name" value="WH_DNA-bd_sf"/>
</dbReference>
<dbReference type="CDD" id="cd07377">
    <property type="entry name" value="WHTH_GntR"/>
    <property type="match status" value="1"/>
</dbReference>
<dbReference type="InterPro" id="IPR036388">
    <property type="entry name" value="WH-like_DNA-bd_sf"/>
</dbReference>
<evidence type="ECO:0000256" key="2">
    <source>
        <dbReference type="ARBA" id="ARBA00023125"/>
    </source>
</evidence>
<proteinExistence type="predicted"/>
<dbReference type="InterPro" id="IPR028082">
    <property type="entry name" value="Peripla_BP_I"/>
</dbReference>
<keyword evidence="3" id="KW-0804">Transcription</keyword>
<dbReference type="GO" id="GO:0000976">
    <property type="term" value="F:transcription cis-regulatory region binding"/>
    <property type="evidence" value="ECO:0007669"/>
    <property type="project" value="TreeGrafter"/>
</dbReference>
<protein>
    <submittedName>
        <fullName evidence="5">GntR family transcriptional regulator</fullName>
    </submittedName>
</protein>
<gene>
    <name evidence="5" type="ORF">EXM22_01490</name>
</gene>
<dbReference type="KEGG" id="ock:EXM22_01490"/>
<reference evidence="5 6" key="1">
    <citation type="submission" date="2019-02" db="EMBL/GenBank/DDBJ databases">
        <title>Complete Genome Sequence and Methylome Analysis of free living Spirochaetas.</title>
        <authorList>
            <person name="Fomenkov A."/>
            <person name="Dubinina G."/>
            <person name="Leshcheva N."/>
            <person name="Mikheeva N."/>
            <person name="Grabovich M."/>
            <person name="Vincze T."/>
            <person name="Roberts R.J."/>
        </authorList>
    </citation>
    <scope>NUCLEOTIDE SEQUENCE [LARGE SCALE GENOMIC DNA]</scope>
    <source>
        <strain evidence="5 6">K2</strain>
    </source>
</reference>
<dbReference type="Pfam" id="PF13377">
    <property type="entry name" value="Peripla_BP_3"/>
    <property type="match status" value="1"/>
</dbReference>
<dbReference type="SUPFAM" id="SSF53822">
    <property type="entry name" value="Periplasmic binding protein-like I"/>
    <property type="match status" value="1"/>
</dbReference>
<evidence type="ECO:0000259" key="4">
    <source>
        <dbReference type="PROSITE" id="PS50949"/>
    </source>
</evidence>